<organism evidence="3 4">
    <name type="scientific">Trachymyrmex cornetzi</name>
    <dbReference type="NCBI Taxonomy" id="471704"/>
    <lineage>
        <taxon>Eukaryota</taxon>
        <taxon>Metazoa</taxon>
        <taxon>Ecdysozoa</taxon>
        <taxon>Arthropoda</taxon>
        <taxon>Hexapoda</taxon>
        <taxon>Insecta</taxon>
        <taxon>Pterygota</taxon>
        <taxon>Neoptera</taxon>
        <taxon>Endopterygota</taxon>
        <taxon>Hymenoptera</taxon>
        <taxon>Apocrita</taxon>
        <taxon>Aculeata</taxon>
        <taxon>Formicoidea</taxon>
        <taxon>Formicidae</taxon>
        <taxon>Myrmicinae</taxon>
        <taxon>Trachymyrmex</taxon>
    </lineage>
</organism>
<gene>
    <name evidence="3" type="ORF">ALC57_16802</name>
</gene>
<name>A0A151IUF5_9HYME</name>
<keyword evidence="1" id="KW-0560">Oxidoreductase</keyword>
<dbReference type="PROSITE" id="PS51257">
    <property type="entry name" value="PROKAR_LIPOPROTEIN"/>
    <property type="match status" value="1"/>
</dbReference>
<dbReference type="OrthoDB" id="294295at2759"/>
<dbReference type="PRINTS" id="PR00081">
    <property type="entry name" value="GDHRDH"/>
</dbReference>
<keyword evidence="2" id="KW-1133">Transmembrane helix</keyword>
<dbReference type="GO" id="GO:0008202">
    <property type="term" value="P:steroid metabolic process"/>
    <property type="evidence" value="ECO:0007669"/>
    <property type="project" value="TreeGrafter"/>
</dbReference>
<dbReference type="EMBL" id="KQ980960">
    <property type="protein sequence ID" value="KYN11053.1"/>
    <property type="molecule type" value="Genomic_DNA"/>
</dbReference>
<dbReference type="AlphaFoldDB" id="A0A151IUF5"/>
<keyword evidence="2" id="KW-0812">Transmembrane</keyword>
<evidence type="ECO:0000256" key="1">
    <source>
        <dbReference type="ARBA" id="ARBA00023002"/>
    </source>
</evidence>
<accession>A0A151IUF5</accession>
<dbReference type="Proteomes" id="UP000078492">
    <property type="component" value="Unassembled WGS sequence"/>
</dbReference>
<dbReference type="InterPro" id="IPR002347">
    <property type="entry name" value="SDR_fam"/>
</dbReference>
<dbReference type="PROSITE" id="PS00061">
    <property type="entry name" value="ADH_SHORT"/>
    <property type="match status" value="1"/>
</dbReference>
<evidence type="ECO:0000256" key="2">
    <source>
        <dbReference type="SAM" id="Phobius"/>
    </source>
</evidence>
<dbReference type="InterPro" id="IPR020904">
    <property type="entry name" value="Sc_DH/Rdtase_CS"/>
</dbReference>
<dbReference type="Gene3D" id="3.40.50.720">
    <property type="entry name" value="NAD(P)-binding Rossmann-like Domain"/>
    <property type="match status" value="1"/>
</dbReference>
<keyword evidence="2" id="KW-0472">Membrane</keyword>
<proteinExistence type="predicted"/>
<sequence>MNSMKEVYGSGWAAWWRKHSIALQIGTTISCNIAYLADAGHTRKAVTLSMILLGGATLYCFFSRRRKINARDLIVITGCNSGLGYSLAMHCRAKGAMVLAGVREIPTAPNSNAVETLKNKGVIVYQVDITNEQSVRDFRHKVIELLEERQLVLRALVNNAGVMVFGEFEWQTQKLAECQVNVNLLGTMRITRELMPILRENHSRVIVISSHCANESLPGISIYGATKAALLAWTTSLRVEVGKYGVEVVSFIPGGFVLQSNIMKRQRLHFDEMRRHMSEEAKQFYGNYFTRYTEYFSMPSLTENRDNVKISDPTIYETFDNALLNVYPSAVYRCESWRYFFYRILFKSTPISMRDRLVQRFVVTPSWKASEK</sequence>
<dbReference type="InterPro" id="IPR036291">
    <property type="entry name" value="NAD(P)-bd_dom_sf"/>
</dbReference>
<dbReference type="SUPFAM" id="SSF51735">
    <property type="entry name" value="NAD(P)-binding Rossmann-fold domains"/>
    <property type="match status" value="1"/>
</dbReference>
<dbReference type="Pfam" id="PF00106">
    <property type="entry name" value="adh_short"/>
    <property type="match status" value="1"/>
</dbReference>
<dbReference type="GO" id="GO:0016491">
    <property type="term" value="F:oxidoreductase activity"/>
    <property type="evidence" value="ECO:0007669"/>
    <property type="project" value="UniProtKB-KW"/>
</dbReference>
<protein>
    <submittedName>
        <fullName evidence="3">Estradiol 17-beta-dehydrogenase 2</fullName>
    </submittedName>
</protein>
<dbReference type="PANTHER" id="PTHR43313">
    <property type="entry name" value="SHORT-CHAIN DEHYDROGENASE/REDUCTASE FAMILY 9C"/>
    <property type="match status" value="1"/>
</dbReference>
<dbReference type="STRING" id="471704.A0A151IUF5"/>
<evidence type="ECO:0000313" key="4">
    <source>
        <dbReference type="Proteomes" id="UP000078492"/>
    </source>
</evidence>
<keyword evidence="4" id="KW-1185">Reference proteome</keyword>
<feature type="transmembrane region" description="Helical" evidence="2">
    <location>
        <begin position="45"/>
        <end position="62"/>
    </location>
</feature>
<dbReference type="KEGG" id="tcz:108768510"/>
<dbReference type="PANTHER" id="PTHR43313:SF36">
    <property type="entry name" value="D-BETA-HYDROXYBUTYRATE DEHYDROGENASE, MITOCHONDRIAL"/>
    <property type="match status" value="1"/>
</dbReference>
<evidence type="ECO:0000313" key="3">
    <source>
        <dbReference type="EMBL" id="KYN11053.1"/>
    </source>
</evidence>
<reference evidence="3 4" key="1">
    <citation type="submission" date="2015-09" db="EMBL/GenBank/DDBJ databases">
        <title>Trachymyrmex cornetzi WGS genome.</title>
        <authorList>
            <person name="Nygaard S."/>
            <person name="Hu H."/>
            <person name="Boomsma J."/>
            <person name="Zhang G."/>
        </authorList>
    </citation>
    <scope>NUCLEOTIDE SEQUENCE [LARGE SCALE GENOMIC DNA]</scope>
    <source>
        <strain evidence="3">Tcor2-1</strain>
        <tissue evidence="3">Whole body</tissue>
    </source>
</reference>